<dbReference type="RefSeq" id="WP_186886927.1">
    <property type="nucleotide sequence ID" value="NZ_JACONZ010000001.1"/>
</dbReference>
<evidence type="ECO:0000256" key="1">
    <source>
        <dbReference type="SAM" id="Phobius"/>
    </source>
</evidence>
<sequence>MSEIFKTVLQMSLQGSYVILFVLAARLALRRAPKGFSYALWAAALFRLLCPVTLRSVFSLLPRSQALAAPVEQLAAVPGFVSPPVAGPPAGQGGTGAASAAMAPLEICALVWAAVAAALVLGSLISLLRLRRSLRGAVQVGPGLYEAAGLPTAFVLGVAHPRIYLPAGLPIREREHVIRHERVHIRRGDWLVKMAAFGTVCLHWFNPLVWLAFSLACRDMEMSCDERVLRELGDGVRADYSRSLLAMASGRRIWNGGPLAFGENDAKSRVKNVLNYRRPAFWVMLAAAAAVAALAAGLVLDPAVRPEPLRWAQNLEAAQVERIELTVMPSSPEERYHLFTEAELPGVVEHIRQSRGRLVKDPESIAGGGMTLTVTMKDGSVHTVGNNANTYLVIDGESFDAGYDWLAGWDYLGDAAAPVSGGASYRLDQLQQSIRYDAESGVLQFTIPDGITTGALDLQVSGRLTAGGGMSWHAFERESAAAGWEPGRTYTAQVDAESLENILISAELNGYVRRWEIAAPDFEVRLSILGRAESNEVQDTGGLSFPHPMGSTPVTLADGSGVEVKLVMTAGKLWTESDPDFAAGGPLHAGEKNYLGDFEIVVSRDGLTLSSMPFVPGTGDTACFYGPVTLRVMDYNDDGDPDFSLGSYLWSGGNTFNLYSIDRTGRIYQIGTVERHDEPEASVLFGVPANGGHIVTMQWNQEKGDYDYLYYHYDAEQRLFLPENPDVSQGGE</sequence>
<dbReference type="Proteomes" id="UP000659630">
    <property type="component" value="Unassembled WGS sequence"/>
</dbReference>
<evidence type="ECO:0000313" key="3">
    <source>
        <dbReference type="EMBL" id="MBC5580585.1"/>
    </source>
</evidence>
<keyword evidence="1" id="KW-1133">Transmembrane helix</keyword>
<name>A0A923I5A6_9FIRM</name>
<comment type="caution">
    <text evidence="3">The sequence shown here is derived from an EMBL/GenBank/DDBJ whole genome shotgun (WGS) entry which is preliminary data.</text>
</comment>
<keyword evidence="4" id="KW-1185">Reference proteome</keyword>
<gene>
    <name evidence="3" type="ORF">H8S23_03615</name>
</gene>
<feature type="transmembrane region" description="Helical" evidence="1">
    <location>
        <begin position="280"/>
        <end position="300"/>
    </location>
</feature>
<feature type="transmembrane region" description="Helical" evidence="1">
    <location>
        <begin position="36"/>
        <end position="54"/>
    </location>
</feature>
<feature type="transmembrane region" description="Helical" evidence="1">
    <location>
        <begin position="190"/>
        <end position="213"/>
    </location>
</feature>
<feature type="domain" description="Peptidase M56" evidence="2">
    <location>
        <begin position="7"/>
        <end position="272"/>
    </location>
</feature>
<evidence type="ECO:0000259" key="2">
    <source>
        <dbReference type="Pfam" id="PF05569"/>
    </source>
</evidence>
<dbReference type="CDD" id="cd07341">
    <property type="entry name" value="M56_BlaR1_MecR1_like"/>
    <property type="match status" value="1"/>
</dbReference>
<protein>
    <submittedName>
        <fullName evidence="3">M56 family metallopeptidase</fullName>
    </submittedName>
</protein>
<dbReference type="Pfam" id="PF05569">
    <property type="entry name" value="Peptidase_M56"/>
    <property type="match status" value="1"/>
</dbReference>
<feature type="transmembrane region" description="Helical" evidence="1">
    <location>
        <begin position="109"/>
        <end position="128"/>
    </location>
</feature>
<dbReference type="InterPro" id="IPR052173">
    <property type="entry name" value="Beta-lactam_resp_regulator"/>
</dbReference>
<dbReference type="PANTHER" id="PTHR34978:SF3">
    <property type="entry name" value="SLR0241 PROTEIN"/>
    <property type="match status" value="1"/>
</dbReference>
<keyword evidence="1" id="KW-0472">Membrane</keyword>
<feature type="transmembrane region" description="Helical" evidence="1">
    <location>
        <begin position="12"/>
        <end position="29"/>
    </location>
</feature>
<organism evidence="3 4">
    <name type="scientific">Anaerofilum hominis</name>
    <dbReference type="NCBI Taxonomy" id="2763016"/>
    <lineage>
        <taxon>Bacteria</taxon>
        <taxon>Bacillati</taxon>
        <taxon>Bacillota</taxon>
        <taxon>Clostridia</taxon>
        <taxon>Eubacteriales</taxon>
        <taxon>Oscillospiraceae</taxon>
        <taxon>Anaerofilum</taxon>
    </lineage>
</organism>
<keyword evidence="1" id="KW-0812">Transmembrane</keyword>
<proteinExistence type="predicted"/>
<dbReference type="InterPro" id="IPR008756">
    <property type="entry name" value="Peptidase_M56"/>
</dbReference>
<reference evidence="3" key="1">
    <citation type="submission" date="2020-08" db="EMBL/GenBank/DDBJ databases">
        <title>Genome public.</title>
        <authorList>
            <person name="Liu C."/>
            <person name="Sun Q."/>
        </authorList>
    </citation>
    <scope>NUCLEOTIDE SEQUENCE</scope>
    <source>
        <strain evidence="3">BX8</strain>
    </source>
</reference>
<dbReference type="AlphaFoldDB" id="A0A923I5A6"/>
<evidence type="ECO:0000313" key="4">
    <source>
        <dbReference type="Proteomes" id="UP000659630"/>
    </source>
</evidence>
<dbReference type="PANTHER" id="PTHR34978">
    <property type="entry name" value="POSSIBLE SENSOR-TRANSDUCER PROTEIN BLAR"/>
    <property type="match status" value="1"/>
</dbReference>
<accession>A0A923I5A6</accession>
<dbReference type="EMBL" id="JACONZ010000001">
    <property type="protein sequence ID" value="MBC5580585.1"/>
    <property type="molecule type" value="Genomic_DNA"/>
</dbReference>